<evidence type="ECO:0000256" key="1">
    <source>
        <dbReference type="ARBA" id="ARBA00006845"/>
    </source>
</evidence>
<dbReference type="AlphaFoldDB" id="A0A372M062"/>
<dbReference type="InterPro" id="IPR000468">
    <property type="entry name" value="Barstar"/>
</dbReference>
<proteinExistence type="inferred from homology"/>
<feature type="compositionally biased region" description="Basic and acidic residues" evidence="2">
    <location>
        <begin position="14"/>
        <end position="25"/>
    </location>
</feature>
<comment type="caution">
    <text evidence="4">The sequence shown here is derived from an EMBL/GenBank/DDBJ whole genome shotgun (WGS) entry which is preliminary data.</text>
</comment>
<keyword evidence="5" id="KW-1185">Reference proteome</keyword>
<evidence type="ECO:0000313" key="4">
    <source>
        <dbReference type="EMBL" id="RFU84219.1"/>
    </source>
</evidence>
<dbReference type="Proteomes" id="UP000263094">
    <property type="component" value="Unassembled WGS sequence"/>
</dbReference>
<gene>
    <name evidence="4" type="ORF">DY218_23690</name>
</gene>
<feature type="domain" description="Barstar (barnase inhibitor)" evidence="3">
    <location>
        <begin position="50"/>
        <end position="144"/>
    </location>
</feature>
<dbReference type="RefSeq" id="WP_128558146.1">
    <property type="nucleotide sequence ID" value="NZ_QUAK01000123.1"/>
</dbReference>
<evidence type="ECO:0000256" key="2">
    <source>
        <dbReference type="SAM" id="MobiDB-lite"/>
    </source>
</evidence>
<evidence type="ECO:0000313" key="5">
    <source>
        <dbReference type="Proteomes" id="UP000263094"/>
    </source>
</evidence>
<dbReference type="Pfam" id="PF01337">
    <property type="entry name" value="Barstar"/>
    <property type="match status" value="1"/>
</dbReference>
<accession>A0A372M062</accession>
<dbReference type="SUPFAM" id="SSF52038">
    <property type="entry name" value="Barstar-related"/>
    <property type="match status" value="1"/>
</dbReference>
<sequence>MTETGSSGASGRGGGEHLRRARAEDGPAGVDAPGDPGPVLALAAESGRAVLLLDLAGVRDKAGFMDRCTTRLDLPDWFGRNWDALADCLTDLSWLPAAQGRVLVLAGWAEYAREQPRDWAVAREVLAEASEYWRTRETPLTVLLTVA</sequence>
<protein>
    <recommendedName>
        <fullName evidence="3">Barstar (barnase inhibitor) domain-containing protein</fullName>
    </recommendedName>
</protein>
<dbReference type="CDD" id="cd05141">
    <property type="entry name" value="Barstar_evA4336-like"/>
    <property type="match status" value="1"/>
</dbReference>
<feature type="region of interest" description="Disordered" evidence="2">
    <location>
        <begin position="1"/>
        <end position="34"/>
    </location>
</feature>
<dbReference type="EMBL" id="QUAK01000123">
    <property type="protein sequence ID" value="RFU84219.1"/>
    <property type="molecule type" value="Genomic_DNA"/>
</dbReference>
<name>A0A372M062_9ACTN</name>
<reference evidence="4 5" key="1">
    <citation type="submission" date="2018-08" db="EMBL/GenBank/DDBJ databases">
        <title>Isolation, diversity and antifungal activity of Actinobacteria from wheat.</title>
        <authorList>
            <person name="Han C."/>
        </authorList>
    </citation>
    <scope>NUCLEOTIDE SEQUENCE [LARGE SCALE GENOMIC DNA]</scope>
    <source>
        <strain evidence="4 5">NEAU-YY421</strain>
    </source>
</reference>
<organism evidence="4 5">
    <name type="scientific">Streptomyces triticagri</name>
    <dbReference type="NCBI Taxonomy" id="2293568"/>
    <lineage>
        <taxon>Bacteria</taxon>
        <taxon>Bacillati</taxon>
        <taxon>Actinomycetota</taxon>
        <taxon>Actinomycetes</taxon>
        <taxon>Kitasatosporales</taxon>
        <taxon>Streptomycetaceae</taxon>
        <taxon>Streptomyces</taxon>
    </lineage>
</organism>
<comment type="similarity">
    <text evidence="1">Belongs to the barstar family.</text>
</comment>
<dbReference type="Gene3D" id="3.30.370.10">
    <property type="entry name" value="Barstar-like"/>
    <property type="match status" value="1"/>
</dbReference>
<dbReference type="InterPro" id="IPR035905">
    <property type="entry name" value="Barstar-like_sf"/>
</dbReference>
<evidence type="ECO:0000259" key="3">
    <source>
        <dbReference type="Pfam" id="PF01337"/>
    </source>
</evidence>
<dbReference type="OrthoDB" id="5184890at2"/>